<dbReference type="EMBL" id="CM034410">
    <property type="protein sequence ID" value="KAJ0171256.1"/>
    <property type="molecule type" value="Genomic_DNA"/>
</dbReference>
<keyword evidence="2" id="KW-1185">Reference proteome</keyword>
<gene>
    <name evidence="1" type="ORF">K1T71_012806</name>
</gene>
<organism evidence="1 2">
    <name type="scientific">Dendrolimus kikuchii</name>
    <dbReference type="NCBI Taxonomy" id="765133"/>
    <lineage>
        <taxon>Eukaryota</taxon>
        <taxon>Metazoa</taxon>
        <taxon>Ecdysozoa</taxon>
        <taxon>Arthropoda</taxon>
        <taxon>Hexapoda</taxon>
        <taxon>Insecta</taxon>
        <taxon>Pterygota</taxon>
        <taxon>Neoptera</taxon>
        <taxon>Endopterygota</taxon>
        <taxon>Lepidoptera</taxon>
        <taxon>Glossata</taxon>
        <taxon>Ditrysia</taxon>
        <taxon>Bombycoidea</taxon>
        <taxon>Lasiocampidae</taxon>
        <taxon>Dendrolimus</taxon>
    </lineage>
</organism>
<sequence length="355" mass="40927">MVSRSLTEVFLLMRNNAIHSRQIFSEQTSKMRPNTMGLSCLGNDSERVRLMRGGQDIETGMETRQDSYAPPPWSDALEETHYVITRLKTKLSELQSRHEKQIRRPALDDTTEQQHIGRLTNEIGRHFTHAHTHVTAIKAQIRHGNRTEQKLATNVVLALVTTLQDLSVTFRTAQSNYLKSLTSREERSNAYFELPNFEELSLDDNSELLPGLTNNQADFLFALPSTSGTQPNYTDEERVDEAFQKPALSQKQLLLMQEENTQMVAEREEEVNKIVRSIVDLNDVFKDLAHMVHEQGSILDRIDFNIEQTQFQVHEGFKQLQKAERYQRQNRKMHCILCLSLTIIILVILLIIIKS</sequence>
<reference evidence="1 2" key="1">
    <citation type="journal article" date="2021" name="Front. Genet.">
        <title>Chromosome-Level Genome Assembly Reveals Significant Gene Expansion in the Toll and IMD Signaling Pathways of Dendrolimus kikuchii.</title>
        <authorList>
            <person name="Zhou J."/>
            <person name="Wu P."/>
            <person name="Xiong Z."/>
            <person name="Liu N."/>
            <person name="Zhao N."/>
            <person name="Ji M."/>
            <person name="Qiu Y."/>
            <person name="Yang B."/>
        </authorList>
    </citation>
    <scope>NUCLEOTIDE SEQUENCE [LARGE SCALE GENOMIC DNA]</scope>
    <source>
        <strain evidence="1">Ann1</strain>
    </source>
</reference>
<comment type="caution">
    <text evidence="1">The sequence shown here is derived from an EMBL/GenBank/DDBJ whole genome shotgun (WGS) entry which is preliminary data.</text>
</comment>
<accession>A0ACC1CI55</accession>
<dbReference type="Proteomes" id="UP000824533">
    <property type="component" value="Linkage Group LG24"/>
</dbReference>
<evidence type="ECO:0000313" key="1">
    <source>
        <dbReference type="EMBL" id="KAJ0171256.1"/>
    </source>
</evidence>
<name>A0ACC1CI55_9NEOP</name>
<protein>
    <submittedName>
        <fullName evidence="1">Uncharacterized protein</fullName>
    </submittedName>
</protein>
<proteinExistence type="predicted"/>
<evidence type="ECO:0000313" key="2">
    <source>
        <dbReference type="Proteomes" id="UP000824533"/>
    </source>
</evidence>